<accession>A0A1H5L499</accession>
<dbReference type="Proteomes" id="UP000181980">
    <property type="component" value="Unassembled WGS sequence"/>
</dbReference>
<dbReference type="SUPFAM" id="SSF51735">
    <property type="entry name" value="NAD(P)-binding Rossmann-fold domains"/>
    <property type="match status" value="1"/>
</dbReference>
<name>A0A1H5L499_9ACTN</name>
<gene>
    <name evidence="2" type="ORF">SAMN04488561_2368</name>
</gene>
<protein>
    <submittedName>
        <fullName evidence="2">Nucleoside-diphosphate-sugar epimerase</fullName>
    </submittedName>
</protein>
<dbReference type="Gene3D" id="3.40.50.720">
    <property type="entry name" value="NAD(P)-binding Rossmann-like Domain"/>
    <property type="match status" value="1"/>
</dbReference>
<dbReference type="PANTHER" id="PTHR43245">
    <property type="entry name" value="BIFUNCTIONAL POLYMYXIN RESISTANCE PROTEIN ARNA"/>
    <property type="match status" value="1"/>
</dbReference>
<dbReference type="OrthoDB" id="9795501at2"/>
<dbReference type="InterPro" id="IPR036291">
    <property type="entry name" value="NAD(P)-bd_dom_sf"/>
</dbReference>
<reference evidence="3" key="1">
    <citation type="submission" date="2016-10" db="EMBL/GenBank/DDBJ databases">
        <authorList>
            <person name="Varghese N."/>
            <person name="Submissions S."/>
        </authorList>
    </citation>
    <scope>NUCLEOTIDE SEQUENCE [LARGE SCALE GENOMIC DNA]</scope>
    <source>
        <strain evidence="3">DSM 45237</strain>
    </source>
</reference>
<sequence>MKVLVTGGSGRLGTAVVDGLLASGHEVVSVDRRAPDRHRGQWFAADLTVADEARWALAQVRPDAVVHLAAIAVPFSRPEPEILRVNAALAHHVCAAALDAGVRGVVVASSPTVVGYGAPAGWVPSYLPIDEAHPVRPWHAYGLSKLVAEQVVRMFTAQAGDRMRLSAVRPCYVIGADEWAGAPTQQGHTVRERLDDPALAAGSLFNYVDARDAADLVALLLSAADDLPNGETFFAGAADALAREPLAELLPRFHPGTAGAAAALVGDAPAFSTAQAERLLGWKPRRTWRTELR</sequence>
<dbReference type="RefSeq" id="WP_069112691.1">
    <property type="nucleotide sequence ID" value="NZ_FNUC01000003.1"/>
</dbReference>
<dbReference type="InterPro" id="IPR001509">
    <property type="entry name" value="Epimerase_deHydtase"/>
</dbReference>
<evidence type="ECO:0000313" key="3">
    <source>
        <dbReference type="Proteomes" id="UP000181980"/>
    </source>
</evidence>
<evidence type="ECO:0000259" key="1">
    <source>
        <dbReference type="Pfam" id="PF01370"/>
    </source>
</evidence>
<dbReference type="Pfam" id="PF01370">
    <property type="entry name" value="Epimerase"/>
    <property type="match status" value="1"/>
</dbReference>
<proteinExistence type="predicted"/>
<dbReference type="AlphaFoldDB" id="A0A1H5L499"/>
<organism evidence="2 3">
    <name type="scientific">Jiangella alba</name>
    <dbReference type="NCBI Taxonomy" id="561176"/>
    <lineage>
        <taxon>Bacteria</taxon>
        <taxon>Bacillati</taxon>
        <taxon>Actinomycetota</taxon>
        <taxon>Actinomycetes</taxon>
        <taxon>Jiangellales</taxon>
        <taxon>Jiangellaceae</taxon>
        <taxon>Jiangella</taxon>
    </lineage>
</organism>
<feature type="domain" description="NAD-dependent epimerase/dehydratase" evidence="1">
    <location>
        <begin position="3"/>
        <end position="234"/>
    </location>
</feature>
<keyword evidence="3" id="KW-1185">Reference proteome</keyword>
<dbReference type="InterPro" id="IPR050177">
    <property type="entry name" value="Lipid_A_modif_metabolic_enz"/>
</dbReference>
<dbReference type="STRING" id="561176.SAMN04488561_2368"/>
<evidence type="ECO:0000313" key="2">
    <source>
        <dbReference type="EMBL" id="SEE71048.1"/>
    </source>
</evidence>
<dbReference type="PANTHER" id="PTHR43245:SF55">
    <property type="entry name" value="NAD(P)-BINDING DOMAIN-CONTAINING PROTEIN"/>
    <property type="match status" value="1"/>
</dbReference>
<dbReference type="EMBL" id="FNUC01000003">
    <property type="protein sequence ID" value="SEE71048.1"/>
    <property type="molecule type" value="Genomic_DNA"/>
</dbReference>